<feature type="transmembrane region" description="Helical" evidence="1">
    <location>
        <begin position="84"/>
        <end position="102"/>
    </location>
</feature>
<proteinExistence type="predicted"/>
<organism evidence="2 3">
    <name type="scientific">Macrococcus hajekii</name>
    <dbReference type="NCBI Taxonomy" id="198482"/>
    <lineage>
        <taxon>Bacteria</taxon>
        <taxon>Bacillati</taxon>
        <taxon>Bacillota</taxon>
        <taxon>Bacilli</taxon>
        <taxon>Bacillales</taxon>
        <taxon>Staphylococcaceae</taxon>
        <taxon>Macrococcus</taxon>
    </lineage>
</organism>
<protein>
    <recommendedName>
        <fullName evidence="4">DUF1516 family protein</fullName>
    </recommendedName>
</protein>
<gene>
    <name evidence="2" type="ORF">ERX37_06520</name>
</gene>
<feature type="transmembrane region" description="Helical" evidence="1">
    <location>
        <begin position="30"/>
        <end position="48"/>
    </location>
</feature>
<keyword evidence="3" id="KW-1185">Reference proteome</keyword>
<evidence type="ECO:0000313" key="3">
    <source>
        <dbReference type="Proteomes" id="UP000295328"/>
    </source>
</evidence>
<dbReference type="EMBL" id="SCWE01000002">
    <property type="protein sequence ID" value="TDM01859.1"/>
    <property type="molecule type" value="Genomic_DNA"/>
</dbReference>
<dbReference type="RefSeq" id="WP_133429872.1">
    <property type="nucleotide sequence ID" value="NZ_BMCC01000003.1"/>
</dbReference>
<name>A0A4R6BJH7_9STAP</name>
<reference evidence="2 3" key="1">
    <citation type="submission" date="2019-01" db="EMBL/GenBank/DDBJ databases">
        <title>Draft genome sequences of the type strains of six Macrococcus species.</title>
        <authorList>
            <person name="Mazhar S."/>
            <person name="Altermann E."/>
            <person name="Hill C."/>
            <person name="Mcauliffe O."/>
        </authorList>
    </citation>
    <scope>NUCLEOTIDE SEQUENCE [LARGE SCALE GENOMIC DNA]</scope>
    <source>
        <strain evidence="2 3">CCM4809</strain>
    </source>
</reference>
<dbReference type="AlphaFoldDB" id="A0A4R6BJH7"/>
<feature type="transmembrane region" description="Helical" evidence="1">
    <location>
        <begin position="54"/>
        <end position="72"/>
    </location>
</feature>
<evidence type="ECO:0008006" key="4">
    <source>
        <dbReference type="Google" id="ProtNLM"/>
    </source>
</evidence>
<keyword evidence="1" id="KW-0812">Transmembrane</keyword>
<dbReference type="Proteomes" id="UP000295328">
    <property type="component" value="Unassembled WGS sequence"/>
</dbReference>
<evidence type="ECO:0000313" key="2">
    <source>
        <dbReference type="EMBL" id="TDM01859.1"/>
    </source>
</evidence>
<keyword evidence="1" id="KW-1133">Transmembrane helix</keyword>
<comment type="caution">
    <text evidence="2">The sequence shown here is derived from an EMBL/GenBank/DDBJ whole genome shotgun (WGS) entry which is preliminary data.</text>
</comment>
<keyword evidence="1" id="KW-0472">Membrane</keyword>
<evidence type="ECO:0000256" key="1">
    <source>
        <dbReference type="SAM" id="Phobius"/>
    </source>
</evidence>
<accession>A0A4R6BJH7</accession>
<feature type="transmembrane region" description="Helical" evidence="1">
    <location>
        <begin position="6"/>
        <end position="23"/>
    </location>
</feature>
<sequence>MILLLTLLIVTYLLIAYLSLYFFNTKLTQIARIIFGIALIIFSFTWLYGLSGSLWVILIVICLVINIEITAFKFKINDSKALQILHIFTIAMAALIIITAFML</sequence>